<dbReference type="RefSeq" id="WP_169590145.1">
    <property type="nucleotide sequence ID" value="NZ_VCQU01000007.1"/>
</dbReference>
<proteinExistence type="predicted"/>
<reference evidence="2 3" key="2">
    <citation type="submission" date="2020-06" db="EMBL/GenBank/DDBJ databases">
        <title>Antribacter stalactiti gen. nov., sp. nov., a new member of the family Nacardiaceae isolated from a cave.</title>
        <authorList>
            <person name="Kim I.S."/>
        </authorList>
    </citation>
    <scope>NUCLEOTIDE SEQUENCE [LARGE SCALE GENOMIC DNA]</scope>
    <source>
        <strain evidence="2 3">YC2-7</strain>
    </source>
</reference>
<dbReference type="Pfam" id="PF01774">
    <property type="entry name" value="UreD"/>
    <property type="match status" value="1"/>
</dbReference>
<keyword evidence="3" id="KW-1185">Reference proteome</keyword>
<dbReference type="AlphaFoldDB" id="A0A848KHT9"/>
<dbReference type="Proteomes" id="UP000535543">
    <property type="component" value="Unassembled WGS sequence"/>
</dbReference>
<evidence type="ECO:0000313" key="2">
    <source>
        <dbReference type="EMBL" id="NMN97346.1"/>
    </source>
</evidence>
<gene>
    <name evidence="2" type="ORF">FGL95_20125</name>
</gene>
<accession>A0A848KHT9</accession>
<dbReference type="InterPro" id="IPR002669">
    <property type="entry name" value="UreD"/>
</dbReference>
<evidence type="ECO:0000313" key="3">
    <source>
        <dbReference type="Proteomes" id="UP000535543"/>
    </source>
</evidence>
<dbReference type="EMBL" id="VCQU01000007">
    <property type="protein sequence ID" value="NMN97346.1"/>
    <property type="molecule type" value="Genomic_DNA"/>
</dbReference>
<reference evidence="2 3" key="1">
    <citation type="submission" date="2019-05" db="EMBL/GenBank/DDBJ databases">
        <authorList>
            <person name="Lee S.D."/>
        </authorList>
    </citation>
    <scope>NUCLEOTIDE SEQUENCE [LARGE SCALE GENOMIC DNA]</scope>
    <source>
        <strain evidence="2 3">YC2-7</strain>
    </source>
</reference>
<dbReference type="GO" id="GO:0016151">
    <property type="term" value="F:nickel cation binding"/>
    <property type="evidence" value="ECO:0007669"/>
    <property type="project" value="InterPro"/>
</dbReference>
<organism evidence="2 3">
    <name type="scientific">Antrihabitans stalactiti</name>
    <dbReference type="NCBI Taxonomy" id="2584121"/>
    <lineage>
        <taxon>Bacteria</taxon>
        <taxon>Bacillati</taxon>
        <taxon>Actinomycetota</taxon>
        <taxon>Actinomycetes</taxon>
        <taxon>Mycobacteriales</taxon>
        <taxon>Nocardiaceae</taxon>
        <taxon>Antrihabitans</taxon>
    </lineage>
</organism>
<keyword evidence="1" id="KW-0143">Chaperone</keyword>
<name>A0A848KHT9_9NOCA</name>
<sequence length="223" mass="23104">MRSCLTIVATVGRLPQIHADGGLTARITNTDTVHLIGSAATPLGGDHIGVTVRVGPGARLRVRSVAATIALPARDRILSTAEWTIEVGEGASLDFDPMPLIVGAGAHHLAKTVVGLASSASLRLRERVQIGRDTETSGWWAGEMVADLDGKPMLRHRVDVGASAVADDAIEAPRAMIAELVYPDSRTAEVTGLSAARLPLAAGGTLATWMGARLPTALATVEG</sequence>
<evidence type="ECO:0000256" key="1">
    <source>
        <dbReference type="ARBA" id="ARBA00023186"/>
    </source>
</evidence>
<comment type="caution">
    <text evidence="2">The sequence shown here is derived from an EMBL/GenBank/DDBJ whole genome shotgun (WGS) entry which is preliminary data.</text>
</comment>
<protein>
    <submittedName>
        <fullName evidence="2">Urease accessory protein UreD</fullName>
    </submittedName>
</protein>